<evidence type="ECO:0000256" key="1">
    <source>
        <dbReference type="SAM" id="MobiDB-lite"/>
    </source>
</evidence>
<evidence type="ECO:0000313" key="2">
    <source>
        <dbReference type="EMBL" id="TCZ76593.1"/>
    </source>
</evidence>
<feature type="region of interest" description="Disordered" evidence="1">
    <location>
        <begin position="481"/>
        <end position="504"/>
    </location>
</feature>
<reference evidence="2 3" key="1">
    <citation type="submission" date="2019-03" db="EMBL/GenBank/DDBJ databases">
        <authorList>
            <person name="Kim M.K.M."/>
        </authorList>
    </citation>
    <scope>NUCLEOTIDE SEQUENCE [LARGE SCALE GENOMIC DNA]</scope>
    <source>
        <strain evidence="2 3">18JY21-1</strain>
    </source>
</reference>
<organism evidence="2 3">
    <name type="scientific">Paenibacillus albiflavus</name>
    <dbReference type="NCBI Taxonomy" id="2545760"/>
    <lineage>
        <taxon>Bacteria</taxon>
        <taxon>Bacillati</taxon>
        <taxon>Bacillota</taxon>
        <taxon>Bacilli</taxon>
        <taxon>Bacillales</taxon>
        <taxon>Paenibacillaceae</taxon>
        <taxon>Paenibacillus</taxon>
    </lineage>
</organism>
<dbReference type="PROSITE" id="PS51257">
    <property type="entry name" value="PROKAR_LIPOPROTEIN"/>
    <property type="match status" value="1"/>
</dbReference>
<evidence type="ECO:0000313" key="3">
    <source>
        <dbReference type="Proteomes" id="UP000295418"/>
    </source>
</evidence>
<dbReference type="InterPro" id="IPR050490">
    <property type="entry name" value="Bact_solute-bd_prot1"/>
</dbReference>
<dbReference type="PANTHER" id="PTHR43649:SF12">
    <property type="entry name" value="DIACETYLCHITOBIOSE BINDING PROTEIN DASA"/>
    <property type="match status" value="1"/>
</dbReference>
<proteinExistence type="predicted"/>
<feature type="compositionally biased region" description="Low complexity" evidence="1">
    <location>
        <begin position="488"/>
        <end position="504"/>
    </location>
</feature>
<dbReference type="Gene3D" id="3.40.190.10">
    <property type="entry name" value="Periplasmic binding protein-like II"/>
    <property type="match status" value="1"/>
</dbReference>
<accession>A0A4R4EBT2</accession>
<gene>
    <name evidence="2" type="ORF">E0485_13450</name>
</gene>
<dbReference type="InterPro" id="IPR006059">
    <property type="entry name" value="SBP"/>
</dbReference>
<dbReference type="OrthoDB" id="2675752at2"/>
<comment type="caution">
    <text evidence="2">The sequence shown here is derived from an EMBL/GenBank/DDBJ whole genome shotgun (WGS) entry which is preliminary data.</text>
</comment>
<sequence length="504" mass="56814">MRDLQFNGKKILSIALTGIMLVPLLTACSFGGKASDKEERVLRIATSELYDGEDEYFRQQFTNIFEFNNPNIKIEIVSVRDESEKFNYYYGNDDSQSAKTFKDPVQTLQEMIEGPNPPDLIAMSYDQMSIMLEKNLLSPLDSKMAEDKFDTTDYVPAVYEGIKNLSPDGKMYALAPIFNSSALVYNKKLFADAGVEPPSDNMTWDDIFALAQRVSKPDADKPISGFSFTPYRWGDAFEDMNVYTNSLQLRYFDEAGEKMTVDTPEWEKVWNKLTQLQKDKITPSVNEQFNYEENRGPFSHDRFMSGRVAMSIISYGQLGQIIDANKNSSQIKDYTPIDFDVVTIPSHPENPGVVPNFNMSGLMGISSKATNPEDAWKLIKFVNSPEWAKIKAGGSYELTARKSYIKPKNGETFNIEAFYNVKPSSFMGNDYYRMYREKPNLQKAMNPGRNELQEVLAGNKSVKDGLKSWQEQGDNILQQIKANPNGPATDSGASSGSTTIVPVR</sequence>
<dbReference type="AlphaFoldDB" id="A0A4R4EBT2"/>
<dbReference type="EMBL" id="SKFG01000012">
    <property type="protein sequence ID" value="TCZ76593.1"/>
    <property type="molecule type" value="Genomic_DNA"/>
</dbReference>
<name>A0A4R4EBT2_9BACL</name>
<dbReference type="Pfam" id="PF01547">
    <property type="entry name" value="SBP_bac_1"/>
    <property type="match status" value="1"/>
</dbReference>
<protein>
    <submittedName>
        <fullName evidence="2">Carbohydrate ABC transporter substrate-binding protein</fullName>
    </submittedName>
</protein>
<dbReference type="SUPFAM" id="SSF53850">
    <property type="entry name" value="Periplasmic binding protein-like II"/>
    <property type="match status" value="1"/>
</dbReference>
<dbReference type="PANTHER" id="PTHR43649">
    <property type="entry name" value="ARABINOSE-BINDING PROTEIN-RELATED"/>
    <property type="match status" value="1"/>
</dbReference>
<keyword evidence="3" id="KW-1185">Reference proteome</keyword>
<dbReference type="Proteomes" id="UP000295418">
    <property type="component" value="Unassembled WGS sequence"/>
</dbReference>